<feature type="transmembrane region" description="Helical" evidence="3">
    <location>
        <begin position="172"/>
        <end position="190"/>
    </location>
</feature>
<keyword evidence="3" id="KW-1133">Transmembrane helix</keyword>
<dbReference type="Pfam" id="PF02608">
    <property type="entry name" value="Bmp"/>
    <property type="match status" value="1"/>
</dbReference>
<dbReference type="CDD" id="cd19963">
    <property type="entry name" value="PBP1_BMP-like"/>
    <property type="match status" value="1"/>
</dbReference>
<dbReference type="GO" id="GO:0005886">
    <property type="term" value="C:plasma membrane"/>
    <property type="evidence" value="ECO:0007669"/>
    <property type="project" value="InterPro"/>
</dbReference>
<dbReference type="AlphaFoldDB" id="A4VQF9"/>
<sequence length="529" mass="57307">MRRSPPATTCSPSSSSRPPSAKAWRSHEHAVLRQRLCPGHRGAERLLPRAVRLQEHPRDRLADLSRAGYRQELHRLQRAGSLRAAAAGRIRRRPRLQVPAEHRRRFERRGRAAGTHRRRHGRAADQGALRDLLPLVSGGAAGPGRQRVSHQPHALTCQPSGRPKMLKQMKRTLCAAVAFGLAATLGVASAQEGLTLDKPAKIAMLYISPRNDGGWTQAFDEARQKLEAELDTKIQYVESVPENASSIRPAVDRLIQRGANVIIGTAFGYSDTFKELAARYPDVAFLNGSGTTNSANLESFYGRTYESQYLCGMAAGAASKTGKLGFVAANPFGQVNWTVNAFALGAQAINPDATVTVVYTGAWNDPVKERAAAMALIDAGADVLGQHVDSPTPQIVAQERGVYGTGHHRDMREFAPDATVCSSVWVWDRFLAPELKKISAGNWTPPENGALLSMAEGGTDAACCGPAVSEADKAKIMAAREALLKGEMQIYAGPMLDRDGTERIAAGEVMADPALWQMDWFVKGVTTQQ</sequence>
<feature type="domain" description="ABC transporter substrate-binding protein PnrA-like" evidence="4">
    <location>
        <begin position="201"/>
        <end position="442"/>
    </location>
</feature>
<dbReference type="eggNOG" id="COG1744">
    <property type="taxonomic scope" value="Bacteria"/>
</dbReference>
<feature type="compositionally biased region" description="Low complexity" evidence="2">
    <location>
        <begin position="1"/>
        <end position="21"/>
    </location>
</feature>
<keyword evidence="6" id="KW-1185">Reference proteome</keyword>
<name>A4VQF9_STUS1</name>
<dbReference type="Gene3D" id="3.40.50.2300">
    <property type="match status" value="2"/>
</dbReference>
<keyword evidence="1" id="KW-0732">Signal</keyword>
<dbReference type="EMBL" id="CP000304">
    <property type="protein sequence ID" value="ABP81210.1"/>
    <property type="molecule type" value="Genomic_DNA"/>
</dbReference>
<evidence type="ECO:0000256" key="2">
    <source>
        <dbReference type="SAM" id="MobiDB-lite"/>
    </source>
</evidence>
<reference evidence="5 6" key="1">
    <citation type="journal article" date="2008" name="Proc. Natl. Acad. Sci. U.S.A.">
        <title>Nitrogen fixation island and rhizosphere competence traits in the genome of root-associated Pseudomonas stutzeri A1501.</title>
        <authorList>
            <person name="Yan Y."/>
            <person name="Yang J."/>
            <person name="Dou Y."/>
            <person name="Chen M."/>
            <person name="Ping S."/>
            <person name="Peng J."/>
            <person name="Lu W."/>
            <person name="Zhang W."/>
            <person name="Yao Z."/>
            <person name="Li H."/>
            <person name="Liu W."/>
            <person name="He S."/>
            <person name="Geng L."/>
            <person name="Zhang X."/>
            <person name="Yang F."/>
            <person name="Yu H."/>
            <person name="Zhan Y."/>
            <person name="Li D."/>
            <person name="Lin Z."/>
            <person name="Wang Y."/>
            <person name="Elmerich C."/>
            <person name="Lin M."/>
            <person name="Jin Q."/>
        </authorList>
    </citation>
    <scope>NUCLEOTIDE SEQUENCE [LARGE SCALE GENOMIC DNA]</scope>
    <source>
        <strain evidence="5 6">A1501</strain>
    </source>
</reference>
<feature type="region of interest" description="Disordered" evidence="2">
    <location>
        <begin position="100"/>
        <end position="125"/>
    </location>
</feature>
<evidence type="ECO:0000259" key="4">
    <source>
        <dbReference type="Pfam" id="PF02608"/>
    </source>
</evidence>
<dbReference type="PANTHER" id="PTHR43208">
    <property type="entry name" value="ABC TRANSPORTER SUBSTRATE-BINDING PROTEIN"/>
    <property type="match status" value="1"/>
</dbReference>
<organism evidence="5 6">
    <name type="scientific">Stutzerimonas stutzeri (strain A1501)</name>
    <name type="common">Pseudomonas stutzeri</name>
    <dbReference type="NCBI Taxonomy" id="379731"/>
    <lineage>
        <taxon>Bacteria</taxon>
        <taxon>Pseudomonadati</taxon>
        <taxon>Pseudomonadota</taxon>
        <taxon>Gammaproteobacteria</taxon>
        <taxon>Pseudomonadales</taxon>
        <taxon>Pseudomonadaceae</taxon>
        <taxon>Stutzerimonas</taxon>
    </lineage>
</organism>
<proteinExistence type="predicted"/>
<accession>A4VQF9</accession>
<evidence type="ECO:0000313" key="5">
    <source>
        <dbReference type="EMBL" id="ABP81210.1"/>
    </source>
</evidence>
<dbReference type="InterPro" id="IPR052910">
    <property type="entry name" value="ABC-Purine-Binding"/>
</dbReference>
<dbReference type="Proteomes" id="UP000000233">
    <property type="component" value="Chromosome"/>
</dbReference>
<evidence type="ECO:0000256" key="1">
    <source>
        <dbReference type="ARBA" id="ARBA00022729"/>
    </source>
</evidence>
<protein>
    <submittedName>
        <fullName evidence="5">Bmp family protein</fullName>
    </submittedName>
</protein>
<evidence type="ECO:0000256" key="3">
    <source>
        <dbReference type="SAM" id="Phobius"/>
    </source>
</evidence>
<dbReference type="KEGG" id="psa:PST_3583"/>
<evidence type="ECO:0000313" key="6">
    <source>
        <dbReference type="Proteomes" id="UP000000233"/>
    </source>
</evidence>
<keyword evidence="3" id="KW-0472">Membrane</keyword>
<feature type="region of interest" description="Disordered" evidence="2">
    <location>
        <begin position="1"/>
        <end position="22"/>
    </location>
</feature>
<dbReference type="PANTHER" id="PTHR43208:SF1">
    <property type="entry name" value="ABC TRANSPORTER SUBSTRATE-BINDING PROTEIN"/>
    <property type="match status" value="1"/>
</dbReference>
<dbReference type="InterPro" id="IPR003760">
    <property type="entry name" value="PnrA-like"/>
</dbReference>
<dbReference type="HOGENOM" id="CLU_038813_2_1_6"/>
<gene>
    <name evidence="5" type="ordered locus">PST_3583</name>
</gene>
<keyword evidence="3" id="KW-0812">Transmembrane</keyword>